<evidence type="ECO:0000256" key="1">
    <source>
        <dbReference type="ARBA" id="ARBA00023015"/>
    </source>
</evidence>
<evidence type="ECO:0000259" key="4">
    <source>
        <dbReference type="SMART" id="SM00418"/>
    </source>
</evidence>
<dbReference type="InterPro" id="IPR036390">
    <property type="entry name" value="WH_DNA-bd_sf"/>
</dbReference>
<dbReference type="EMBL" id="JAUSWV010000002">
    <property type="protein sequence ID" value="MDQ0578765.1"/>
    <property type="molecule type" value="Genomic_DNA"/>
</dbReference>
<dbReference type="InterPro" id="IPR011991">
    <property type="entry name" value="ArsR-like_HTH"/>
</dbReference>
<evidence type="ECO:0000313" key="5">
    <source>
        <dbReference type="EMBL" id="MDQ0578765.1"/>
    </source>
</evidence>
<accession>A0ABU0NI27</accession>
<dbReference type="GO" id="GO:0003677">
    <property type="term" value="F:DNA binding"/>
    <property type="evidence" value="ECO:0007669"/>
    <property type="project" value="UniProtKB-KW"/>
</dbReference>
<comment type="caution">
    <text evidence="5">The sequence shown here is derived from an EMBL/GenBank/DDBJ whole genome shotgun (WGS) entry which is preliminary data.</text>
</comment>
<keyword evidence="6" id="KW-1185">Reference proteome</keyword>
<dbReference type="Pfam" id="PF12840">
    <property type="entry name" value="HTH_20"/>
    <property type="match status" value="1"/>
</dbReference>
<reference evidence="5 6" key="1">
    <citation type="submission" date="2023-07" db="EMBL/GenBank/DDBJ databases">
        <title>Comparative genomics of wheat-associated soil bacteria to identify genetic determinants of phenazine resistance.</title>
        <authorList>
            <person name="Mouncey N."/>
        </authorList>
    </citation>
    <scope>NUCLEOTIDE SEQUENCE [LARGE SCALE GENOMIC DNA]</scope>
    <source>
        <strain evidence="5 6">B2I6</strain>
    </source>
</reference>
<proteinExistence type="predicted"/>
<keyword evidence="2 5" id="KW-0238">DNA-binding</keyword>
<dbReference type="InterPro" id="IPR051081">
    <property type="entry name" value="HTH_MetalResp_TranReg"/>
</dbReference>
<keyword evidence="3" id="KW-0804">Transcription</keyword>
<dbReference type="Gene3D" id="1.10.10.10">
    <property type="entry name" value="Winged helix-like DNA-binding domain superfamily/Winged helix DNA-binding domain"/>
    <property type="match status" value="1"/>
</dbReference>
<dbReference type="Proteomes" id="UP001230654">
    <property type="component" value="Unassembled WGS sequence"/>
</dbReference>
<protein>
    <submittedName>
        <fullName evidence="5">DNA-binding transcriptional ArsR family regulator</fullName>
    </submittedName>
</protein>
<dbReference type="SUPFAM" id="SSF46785">
    <property type="entry name" value="Winged helix' DNA-binding domain"/>
    <property type="match status" value="1"/>
</dbReference>
<dbReference type="InterPro" id="IPR036388">
    <property type="entry name" value="WH-like_DNA-bd_sf"/>
</dbReference>
<dbReference type="SMART" id="SM00418">
    <property type="entry name" value="HTH_ARSR"/>
    <property type="match status" value="1"/>
</dbReference>
<evidence type="ECO:0000313" key="6">
    <source>
        <dbReference type="Proteomes" id="UP001230654"/>
    </source>
</evidence>
<sequence length="183" mass="20259">MTITRMPADDLPETFHVTTDDQLRAVSNLTRHRIMAVLRFEPATITQIAEQVGLAKGSSSYHVRLLERAGLVKVVRTRKVRGVTERYYAMAARAIALPDPGEGGPDVLMRHAVADLEASPVDDRHVRMAHLRLTEEQFAQLAARLQALADEYRELSDPSLPDASLVFALFHPAPREQAEGGAK</sequence>
<dbReference type="PANTHER" id="PTHR33154:SF33">
    <property type="entry name" value="TRANSCRIPTIONAL REPRESSOR SDPR"/>
    <property type="match status" value="1"/>
</dbReference>
<dbReference type="InterPro" id="IPR001845">
    <property type="entry name" value="HTH_ArsR_DNA-bd_dom"/>
</dbReference>
<name>A0ABU0NI27_STRRH</name>
<gene>
    <name evidence="5" type="ORF">QF030_000943</name>
</gene>
<keyword evidence="1" id="KW-0805">Transcription regulation</keyword>
<dbReference type="CDD" id="cd00090">
    <property type="entry name" value="HTH_ARSR"/>
    <property type="match status" value="1"/>
</dbReference>
<dbReference type="PANTHER" id="PTHR33154">
    <property type="entry name" value="TRANSCRIPTIONAL REGULATOR, ARSR FAMILY"/>
    <property type="match status" value="1"/>
</dbReference>
<evidence type="ECO:0000256" key="2">
    <source>
        <dbReference type="ARBA" id="ARBA00023125"/>
    </source>
</evidence>
<feature type="domain" description="HTH arsR-type" evidence="4">
    <location>
        <begin position="21"/>
        <end position="102"/>
    </location>
</feature>
<organism evidence="5 6">
    <name type="scientific">Streptomyces rishiriensis</name>
    <dbReference type="NCBI Taxonomy" id="68264"/>
    <lineage>
        <taxon>Bacteria</taxon>
        <taxon>Bacillati</taxon>
        <taxon>Actinomycetota</taxon>
        <taxon>Actinomycetes</taxon>
        <taxon>Kitasatosporales</taxon>
        <taxon>Streptomycetaceae</taxon>
        <taxon>Streptomyces</taxon>
    </lineage>
</organism>
<evidence type="ECO:0000256" key="3">
    <source>
        <dbReference type="ARBA" id="ARBA00023163"/>
    </source>
</evidence>